<gene>
    <name evidence="3" type="ORF">ACFQH5_01380</name>
</gene>
<dbReference type="EMBL" id="JBHSZP010000002">
    <property type="protein sequence ID" value="MFC7088200.1"/>
    <property type="molecule type" value="Genomic_DNA"/>
</dbReference>
<protein>
    <submittedName>
        <fullName evidence="3">TauD/TfdA family dioxygenase</fullName>
    </submittedName>
</protein>
<dbReference type="GO" id="GO:0051213">
    <property type="term" value="F:dioxygenase activity"/>
    <property type="evidence" value="ECO:0007669"/>
    <property type="project" value="UniProtKB-KW"/>
</dbReference>
<name>A0ABW2ESS1_9GAMM</name>
<dbReference type="InterPro" id="IPR042098">
    <property type="entry name" value="TauD-like_sf"/>
</dbReference>
<evidence type="ECO:0000259" key="2">
    <source>
        <dbReference type="Pfam" id="PF02668"/>
    </source>
</evidence>
<sequence>MFDNISEGSILKVVEIKNPGLEMLEHFRSKLNQMPHQADEVGMVGQEWLREVLDSETLDEVCNFVESDHKALLLRGLPLHTDVCTPTNGYLADELCVLDFDLLHFGMLYLLGIHPHAVDYENNGKIVRNVVPVSEAIGTTSSWGSDVEFFWHTDNPNWPFLGDSDDITACVPSFLAFTTVRNQEGASTDIACVDHILGNLPSWVVSELQKPSYTFSAPSSNEGHSGEKRIFPLLERSEKGCCLRFDEGIVEANDQASGRALRELSQFLKSINGISVVLQPGDFFVFKNTQVLHRRKAFQPFVNGEARWLRRVYGSSLKFDNRL</sequence>
<proteinExistence type="predicted"/>
<dbReference type="RefSeq" id="WP_346061483.1">
    <property type="nucleotide sequence ID" value="NZ_BAAADR010000004.1"/>
</dbReference>
<organism evidence="3 4">
    <name type="scientific">Halomonas salifodinae</name>
    <dbReference type="NCBI Taxonomy" id="438745"/>
    <lineage>
        <taxon>Bacteria</taxon>
        <taxon>Pseudomonadati</taxon>
        <taxon>Pseudomonadota</taxon>
        <taxon>Gammaproteobacteria</taxon>
        <taxon>Oceanospirillales</taxon>
        <taxon>Halomonadaceae</taxon>
        <taxon>Halomonas</taxon>
    </lineage>
</organism>
<dbReference type="SUPFAM" id="SSF51197">
    <property type="entry name" value="Clavaminate synthase-like"/>
    <property type="match status" value="1"/>
</dbReference>
<evidence type="ECO:0000256" key="1">
    <source>
        <dbReference type="ARBA" id="ARBA00023002"/>
    </source>
</evidence>
<dbReference type="Gene3D" id="3.60.130.10">
    <property type="entry name" value="Clavaminate synthase-like"/>
    <property type="match status" value="1"/>
</dbReference>
<keyword evidence="4" id="KW-1185">Reference proteome</keyword>
<reference evidence="4" key="1">
    <citation type="journal article" date="2019" name="Int. J. Syst. Evol. Microbiol.">
        <title>The Global Catalogue of Microorganisms (GCM) 10K type strain sequencing project: providing services to taxonomists for standard genome sequencing and annotation.</title>
        <authorList>
            <consortium name="The Broad Institute Genomics Platform"/>
            <consortium name="The Broad Institute Genome Sequencing Center for Infectious Disease"/>
            <person name="Wu L."/>
            <person name="Ma J."/>
        </authorList>
    </citation>
    <scope>NUCLEOTIDE SEQUENCE [LARGE SCALE GENOMIC DNA]</scope>
    <source>
        <strain evidence="4">CGMCC 1.13666</strain>
    </source>
</reference>
<comment type="caution">
    <text evidence="3">The sequence shown here is derived from an EMBL/GenBank/DDBJ whole genome shotgun (WGS) entry which is preliminary data.</text>
</comment>
<accession>A0ABW2ESS1</accession>
<evidence type="ECO:0000313" key="4">
    <source>
        <dbReference type="Proteomes" id="UP001596411"/>
    </source>
</evidence>
<dbReference type="InterPro" id="IPR003819">
    <property type="entry name" value="TauD/TfdA-like"/>
</dbReference>
<keyword evidence="3" id="KW-0223">Dioxygenase</keyword>
<feature type="domain" description="TauD/TfdA-like" evidence="2">
    <location>
        <begin position="145"/>
        <end position="313"/>
    </location>
</feature>
<keyword evidence="1" id="KW-0560">Oxidoreductase</keyword>
<dbReference type="Pfam" id="PF02668">
    <property type="entry name" value="TauD"/>
    <property type="match status" value="1"/>
</dbReference>
<evidence type="ECO:0000313" key="3">
    <source>
        <dbReference type="EMBL" id="MFC7088200.1"/>
    </source>
</evidence>
<dbReference type="Proteomes" id="UP001596411">
    <property type="component" value="Unassembled WGS sequence"/>
</dbReference>